<evidence type="ECO:0000313" key="2">
    <source>
        <dbReference type="EMBL" id="KIW50916.1"/>
    </source>
</evidence>
<reference evidence="2 3" key="1">
    <citation type="submission" date="2015-01" db="EMBL/GenBank/DDBJ databases">
        <title>The Genome Sequence of Exophiala xenobiotica CBS118157.</title>
        <authorList>
            <consortium name="The Broad Institute Genomics Platform"/>
            <person name="Cuomo C."/>
            <person name="de Hoog S."/>
            <person name="Gorbushina A."/>
            <person name="Stielow B."/>
            <person name="Teixiera M."/>
            <person name="Abouelleil A."/>
            <person name="Chapman S.B."/>
            <person name="Priest M."/>
            <person name="Young S.K."/>
            <person name="Wortman J."/>
            <person name="Nusbaum C."/>
            <person name="Birren B."/>
        </authorList>
    </citation>
    <scope>NUCLEOTIDE SEQUENCE [LARGE SCALE GENOMIC DNA]</scope>
    <source>
        <strain evidence="2 3">CBS 118157</strain>
    </source>
</reference>
<dbReference type="HOGENOM" id="CLU_1372239_0_0_1"/>
<evidence type="ECO:0000313" key="3">
    <source>
        <dbReference type="Proteomes" id="UP000054342"/>
    </source>
</evidence>
<dbReference type="InterPro" id="IPR009072">
    <property type="entry name" value="Histone-fold"/>
</dbReference>
<accession>A0A0D2BFF0</accession>
<dbReference type="GO" id="GO:0046982">
    <property type="term" value="F:protein heterodimerization activity"/>
    <property type="evidence" value="ECO:0007669"/>
    <property type="project" value="InterPro"/>
</dbReference>
<name>A0A0D2BFF0_9EURO</name>
<dbReference type="GeneID" id="25331601"/>
<dbReference type="SUPFAM" id="SSF47113">
    <property type="entry name" value="Histone-fold"/>
    <property type="match status" value="1"/>
</dbReference>
<dbReference type="AlphaFoldDB" id="A0A0D2BFF0"/>
<sequence length="199" mass="22541">MAKVKNKSPDSGAGKIKKKRRRGRDLLQRAMGNLSLSREPKIPAEHTQAEAQQSVNQSRRDRNSLTFRKLNLPEDWRQSAFNPKAFQGMIRAITEAIHPDNEFEYPALITLRDEVENIVVQVMQKAAQAAELANRSEIRVEDMKDDRNLAKTKDENMFDIPESTQKSNDGDTLFAQASVKQAEVRSLDALPSVECEMSM</sequence>
<evidence type="ECO:0000256" key="1">
    <source>
        <dbReference type="SAM" id="MobiDB-lite"/>
    </source>
</evidence>
<dbReference type="CDD" id="cd00076">
    <property type="entry name" value="HFD_SF"/>
    <property type="match status" value="1"/>
</dbReference>
<dbReference type="Gene3D" id="1.10.20.10">
    <property type="entry name" value="Histone, subunit A"/>
    <property type="match status" value="1"/>
</dbReference>
<dbReference type="EMBL" id="KN847322">
    <property type="protein sequence ID" value="KIW50916.1"/>
    <property type="molecule type" value="Genomic_DNA"/>
</dbReference>
<organism evidence="2 3">
    <name type="scientific">Exophiala xenobiotica</name>
    <dbReference type="NCBI Taxonomy" id="348802"/>
    <lineage>
        <taxon>Eukaryota</taxon>
        <taxon>Fungi</taxon>
        <taxon>Dikarya</taxon>
        <taxon>Ascomycota</taxon>
        <taxon>Pezizomycotina</taxon>
        <taxon>Eurotiomycetes</taxon>
        <taxon>Chaetothyriomycetidae</taxon>
        <taxon>Chaetothyriales</taxon>
        <taxon>Herpotrichiellaceae</taxon>
        <taxon>Exophiala</taxon>
    </lineage>
</organism>
<feature type="compositionally biased region" description="Basic and acidic residues" evidence="1">
    <location>
        <begin position="38"/>
        <end position="48"/>
    </location>
</feature>
<keyword evidence="3" id="KW-1185">Reference proteome</keyword>
<dbReference type="Proteomes" id="UP000054342">
    <property type="component" value="Unassembled WGS sequence"/>
</dbReference>
<protein>
    <recommendedName>
        <fullName evidence="4">Histone H2A/H2B/H3 domain-containing protein</fullName>
    </recommendedName>
</protein>
<gene>
    <name evidence="2" type="ORF">PV05_09693</name>
</gene>
<dbReference type="RefSeq" id="XP_013311500.1">
    <property type="nucleotide sequence ID" value="XM_013456046.1"/>
</dbReference>
<feature type="region of interest" description="Disordered" evidence="1">
    <location>
        <begin position="1"/>
        <end position="62"/>
    </location>
</feature>
<evidence type="ECO:0008006" key="4">
    <source>
        <dbReference type="Google" id="ProtNLM"/>
    </source>
</evidence>
<proteinExistence type="predicted"/>
<dbReference type="OrthoDB" id="10447569at2759"/>